<dbReference type="EMBL" id="CAXAMM010000248">
    <property type="protein sequence ID" value="CAK8986675.1"/>
    <property type="molecule type" value="Genomic_DNA"/>
</dbReference>
<dbReference type="Proteomes" id="UP001642464">
    <property type="component" value="Unassembled WGS sequence"/>
</dbReference>
<organism evidence="2 3">
    <name type="scientific">Durusdinium trenchii</name>
    <dbReference type="NCBI Taxonomy" id="1381693"/>
    <lineage>
        <taxon>Eukaryota</taxon>
        <taxon>Sar</taxon>
        <taxon>Alveolata</taxon>
        <taxon>Dinophyceae</taxon>
        <taxon>Suessiales</taxon>
        <taxon>Symbiodiniaceae</taxon>
        <taxon>Durusdinium</taxon>
    </lineage>
</organism>
<comment type="caution">
    <text evidence="2">The sequence shown here is derived from an EMBL/GenBank/DDBJ whole genome shotgun (WGS) entry which is preliminary data.</text>
</comment>
<proteinExistence type="predicted"/>
<evidence type="ECO:0000313" key="2">
    <source>
        <dbReference type="EMBL" id="CAK8986675.1"/>
    </source>
</evidence>
<feature type="non-terminal residue" evidence="2">
    <location>
        <position position="71"/>
    </location>
</feature>
<name>A0ABP0HCX2_9DINO</name>
<protein>
    <submittedName>
        <fullName evidence="2">Uncharacterized protein</fullName>
    </submittedName>
</protein>
<evidence type="ECO:0000256" key="1">
    <source>
        <dbReference type="SAM" id="MobiDB-lite"/>
    </source>
</evidence>
<accession>A0ABP0HCX2</accession>
<reference evidence="2 3" key="1">
    <citation type="submission" date="2024-02" db="EMBL/GenBank/DDBJ databases">
        <authorList>
            <person name="Chen Y."/>
            <person name="Shah S."/>
            <person name="Dougan E. K."/>
            <person name="Thang M."/>
            <person name="Chan C."/>
        </authorList>
    </citation>
    <scope>NUCLEOTIDE SEQUENCE [LARGE SCALE GENOMIC DNA]</scope>
</reference>
<feature type="non-terminal residue" evidence="2">
    <location>
        <position position="1"/>
    </location>
</feature>
<evidence type="ECO:0000313" key="3">
    <source>
        <dbReference type="Proteomes" id="UP001642464"/>
    </source>
</evidence>
<sequence>RSRPSFFASLPRASKSNGKSAPSLHASLRVLEMGSKSLRTRPPSTATSGRPYHMALPTVCWSSDPVSVPTR</sequence>
<keyword evidence="3" id="KW-1185">Reference proteome</keyword>
<feature type="region of interest" description="Disordered" evidence="1">
    <location>
        <begin position="1"/>
        <end position="24"/>
    </location>
</feature>
<gene>
    <name evidence="2" type="ORF">SCF082_LOCUS656</name>
</gene>